<reference evidence="1 2" key="1">
    <citation type="submission" date="2022-01" db="EMBL/GenBank/DDBJ databases">
        <authorList>
            <person name="Stokar-Avihail A."/>
        </authorList>
    </citation>
    <scope>NUCLEOTIDE SEQUENCE [LARGE SCALE GENOMIC DNA]</scope>
</reference>
<dbReference type="Proteomes" id="UP000831021">
    <property type="component" value="Segment"/>
</dbReference>
<dbReference type="EMBL" id="OM236516">
    <property type="protein sequence ID" value="UNY48749.1"/>
    <property type="molecule type" value="Genomic_DNA"/>
</dbReference>
<gene>
    <name evidence="1" type="ORF">fado_34</name>
</gene>
<proteinExistence type="predicted"/>
<name>A0AAE9G8P8_9CAUD</name>
<evidence type="ECO:0000313" key="1">
    <source>
        <dbReference type="EMBL" id="UNY48749.1"/>
    </source>
</evidence>
<accession>A0AAE9G8P8</accession>
<organism evidence="1 2">
    <name type="scientific">Bacillus phage FADO</name>
    <dbReference type="NCBI Taxonomy" id="2917160"/>
    <lineage>
        <taxon>Viruses</taxon>
        <taxon>Duplodnaviria</taxon>
        <taxon>Heunggongvirae</taxon>
        <taxon>Uroviricota</taxon>
        <taxon>Caudoviricetes</taxon>
        <taxon>Heleneionescovirinae</taxon>
        <taxon>Zhangjivirus</taxon>
        <taxon>Zhangjivirus fado</taxon>
    </lineage>
</organism>
<keyword evidence="2" id="KW-1185">Reference proteome</keyword>
<protein>
    <submittedName>
        <fullName evidence="1">Uncharacterized protein</fullName>
    </submittedName>
</protein>
<evidence type="ECO:0000313" key="2">
    <source>
        <dbReference type="Proteomes" id="UP000831021"/>
    </source>
</evidence>
<sequence length="97" mass="11702">MKDRIKSYLAELFPNYRTVQVEPFLDKVTVTKEHRNLESYKTFLGIKYAKKYSKTRESRTVYFTCDGNAYDLWADHRVYFVFGVDSESKTVYWKYNI</sequence>